<feature type="domain" description="Copper-binding protein MbnP-like" evidence="2">
    <location>
        <begin position="27"/>
        <end position="267"/>
    </location>
</feature>
<reference evidence="3 4" key="1">
    <citation type="submission" date="2021-06" db="EMBL/GenBank/DDBJ databases">
        <authorList>
            <person name="Lee D.H."/>
        </authorList>
    </citation>
    <scope>NUCLEOTIDE SEQUENCE [LARGE SCALE GENOMIC DNA]</scope>
    <source>
        <strain evidence="3 4">MMS21-HV4-11</strain>
    </source>
</reference>
<evidence type="ECO:0000313" key="3">
    <source>
        <dbReference type="EMBL" id="MBU8874712.1"/>
    </source>
</evidence>
<keyword evidence="1" id="KW-0732">Signal</keyword>
<sequence>MNKSGIALATFVAMALLTQTAVAQQDRKVSIRFAAVIGDQPFTCGNSYEGIGTTASKVTPSDFRFYVSGVELIDAAGKAVPVKLDQDERWQHRDVALLDFENRTGPCLTGTQETRDIVAGTVPAGTYRGLRFTLGVPFELNHADATIAPSPLNLTSLFWNWQAGYKFLRVDLSTKGRPQDIKPGDMPRFGDRAASNRLGFAIHLGSTMCAAEGTNKAPANCGNPNRPTIEFSSFDPEKDVVLADLKSVLEGVDVDTNQAESPAGCMSTPTDGDCNPLLRNFGLVFAGQPAQQKFFRVKK</sequence>
<feature type="chain" id="PRO_5045206484" evidence="1">
    <location>
        <begin position="24"/>
        <end position="299"/>
    </location>
</feature>
<accession>A0ABS6ILR7</accession>
<dbReference type="Pfam" id="PF20243">
    <property type="entry name" value="MbnP"/>
    <property type="match status" value="1"/>
</dbReference>
<name>A0ABS6ILR7_9HYPH</name>
<evidence type="ECO:0000259" key="2">
    <source>
        <dbReference type="Pfam" id="PF20243"/>
    </source>
</evidence>
<evidence type="ECO:0000313" key="4">
    <source>
        <dbReference type="Proteomes" id="UP000727907"/>
    </source>
</evidence>
<protein>
    <submittedName>
        <fullName evidence="3">Metallo-mystery pair system four-Cys motif protein</fullName>
    </submittedName>
</protein>
<proteinExistence type="predicted"/>
<dbReference type="EMBL" id="JAHOPB010000001">
    <property type="protein sequence ID" value="MBU8874712.1"/>
    <property type="molecule type" value="Genomic_DNA"/>
</dbReference>
<dbReference type="InterPro" id="IPR046863">
    <property type="entry name" value="MbnP-like_dom"/>
</dbReference>
<organism evidence="3 4">
    <name type="scientific">Reyranella humidisoli</name>
    <dbReference type="NCBI Taxonomy" id="2849149"/>
    <lineage>
        <taxon>Bacteria</taxon>
        <taxon>Pseudomonadati</taxon>
        <taxon>Pseudomonadota</taxon>
        <taxon>Alphaproteobacteria</taxon>
        <taxon>Hyphomicrobiales</taxon>
        <taxon>Reyranellaceae</taxon>
        <taxon>Reyranella</taxon>
    </lineage>
</organism>
<gene>
    <name evidence="3" type="ORF">KQ910_13130</name>
</gene>
<dbReference type="InterPro" id="IPR023977">
    <property type="entry name" value="MbnP-like"/>
</dbReference>
<keyword evidence="4" id="KW-1185">Reference proteome</keyword>
<comment type="caution">
    <text evidence="3">The sequence shown here is derived from an EMBL/GenBank/DDBJ whole genome shotgun (WGS) entry which is preliminary data.</text>
</comment>
<evidence type="ECO:0000256" key="1">
    <source>
        <dbReference type="SAM" id="SignalP"/>
    </source>
</evidence>
<dbReference type="Proteomes" id="UP000727907">
    <property type="component" value="Unassembled WGS sequence"/>
</dbReference>
<dbReference type="RefSeq" id="WP_216960698.1">
    <property type="nucleotide sequence ID" value="NZ_JAHOPB010000001.1"/>
</dbReference>
<dbReference type="NCBIfam" id="TIGR04052">
    <property type="entry name" value="MbnP_like_WxW"/>
    <property type="match status" value="1"/>
</dbReference>
<feature type="signal peptide" evidence="1">
    <location>
        <begin position="1"/>
        <end position="23"/>
    </location>
</feature>